<organism evidence="2 3">
    <name type="scientific">Erythrobacter insulae</name>
    <dbReference type="NCBI Taxonomy" id="2584124"/>
    <lineage>
        <taxon>Bacteria</taxon>
        <taxon>Pseudomonadati</taxon>
        <taxon>Pseudomonadota</taxon>
        <taxon>Alphaproteobacteria</taxon>
        <taxon>Sphingomonadales</taxon>
        <taxon>Erythrobacteraceae</taxon>
        <taxon>Erythrobacter/Porphyrobacter group</taxon>
        <taxon>Erythrobacter</taxon>
    </lineage>
</organism>
<dbReference type="GO" id="GO:0016301">
    <property type="term" value="F:kinase activity"/>
    <property type="evidence" value="ECO:0007669"/>
    <property type="project" value="UniProtKB-KW"/>
</dbReference>
<dbReference type="Proteomes" id="UP000316343">
    <property type="component" value="Unassembled WGS sequence"/>
</dbReference>
<dbReference type="Gene3D" id="3.30.420.40">
    <property type="match status" value="3"/>
</dbReference>
<dbReference type="SUPFAM" id="SSF53067">
    <property type="entry name" value="Actin-like ATPase domain"/>
    <property type="match status" value="1"/>
</dbReference>
<keyword evidence="3" id="KW-1185">Reference proteome</keyword>
<keyword evidence="2" id="KW-0418">Kinase</keyword>
<evidence type="ECO:0000313" key="2">
    <source>
        <dbReference type="EMBL" id="TRD12814.1"/>
    </source>
</evidence>
<gene>
    <name evidence="2" type="ORF">FGU71_09625</name>
</gene>
<name>A0A547PFJ0_9SPHN</name>
<evidence type="ECO:0000313" key="3">
    <source>
        <dbReference type="Proteomes" id="UP000316343"/>
    </source>
</evidence>
<protein>
    <submittedName>
        <fullName evidence="2">Carbohydrate kinase</fullName>
    </submittedName>
</protein>
<evidence type="ECO:0000259" key="1">
    <source>
        <dbReference type="Pfam" id="PF21546"/>
    </source>
</evidence>
<feature type="domain" description="Carbohydrate kinase FGGY C-terminal" evidence="1">
    <location>
        <begin position="223"/>
        <end position="408"/>
    </location>
</feature>
<comment type="caution">
    <text evidence="2">The sequence shown here is derived from an EMBL/GenBank/DDBJ whole genome shotgun (WGS) entry which is preliminary data.</text>
</comment>
<dbReference type="OrthoDB" id="9786272at2"/>
<sequence length="440" mass="47303">MVARETRPNETVMVDGIRRLDGHGIGDWLTSALASFAGHPVEYIVPVAHGAGVAAICQGKLAIAPIDYEQDLPVDLRARYNAARSPFAETGSPNLPAGLNFGAQLFWLEQLHPDLIAQSTLVPWAQYWGWFLSGEACTEATSMGCHSDLWAPAKGTFSTLAIDRGWADRFAPIAAAGDVIGTLRSSLAEKTGLPANAKVLAGLHDSNAALNAARGFEDIENREVTILSTGTWFIAMRLAASAVDMRALPEARDCLVNVDAFGNPVPSARFMGGREIETLIQIDTRQVDIKPDQPRLLEAVPDILAQSAMVLPTLAPGNGPYPQGQGGWINRPDDWFARRAGACLYAALVADTSLDLIGSENCILVEGRFAEAEVFVRALASLRPDTKVYVANAHNDVSFGALRLIDPEIRPKGGLTQVEALDADLSGYREAWHQAQMVNA</sequence>
<accession>A0A547PFJ0</accession>
<proteinExistence type="predicted"/>
<dbReference type="Pfam" id="PF21546">
    <property type="entry name" value="FGGY_C_2"/>
    <property type="match status" value="1"/>
</dbReference>
<dbReference type="AlphaFoldDB" id="A0A547PFJ0"/>
<dbReference type="EMBL" id="VHJK01000001">
    <property type="protein sequence ID" value="TRD12814.1"/>
    <property type="molecule type" value="Genomic_DNA"/>
</dbReference>
<keyword evidence="2" id="KW-0808">Transferase</keyword>
<reference evidence="2 3" key="1">
    <citation type="submission" date="2019-06" db="EMBL/GenBank/DDBJ databases">
        <title>Erythrobacter insulae sp. nov., isolated from a tidal flat.</title>
        <authorList>
            <person name="Yoon J.-H."/>
        </authorList>
    </citation>
    <scope>NUCLEOTIDE SEQUENCE [LARGE SCALE GENOMIC DNA]</scope>
    <source>
        <strain evidence="2 3">JBTF-M21</strain>
    </source>
</reference>
<dbReference type="InterPro" id="IPR043129">
    <property type="entry name" value="ATPase_NBD"/>
</dbReference>
<dbReference type="CDD" id="cd07772">
    <property type="entry name" value="ASKHA_NBD_FGGY_NaCK-like"/>
    <property type="match status" value="1"/>
</dbReference>
<dbReference type="InterPro" id="IPR049382">
    <property type="entry name" value="FGGY_C_2"/>
</dbReference>